<reference evidence="1" key="1">
    <citation type="submission" date="2021-01" db="EMBL/GenBank/DDBJ databases">
        <title>Genomic Encyclopedia of Type Strains, Phase IV (KMG-IV): sequencing the most valuable type-strain genomes for metagenomic binning, comparative biology and taxonomic classification.</title>
        <authorList>
            <person name="Goeker M."/>
        </authorList>
    </citation>
    <scope>NUCLEOTIDE SEQUENCE</scope>
    <source>
        <strain evidence="1">DSM 21943</strain>
    </source>
</reference>
<accession>A0ABS2T0J0</accession>
<dbReference type="Proteomes" id="UP001179280">
    <property type="component" value="Unassembled WGS sequence"/>
</dbReference>
<comment type="caution">
    <text evidence="1">The sequence shown here is derived from an EMBL/GenBank/DDBJ whole genome shotgun (WGS) entry which is preliminary data.</text>
</comment>
<evidence type="ECO:0000313" key="1">
    <source>
        <dbReference type="EMBL" id="MBM7841303.1"/>
    </source>
</evidence>
<name>A0ABS2T0J0_9BACI</name>
<dbReference type="RefSeq" id="WP_204469335.1">
    <property type="nucleotide sequence ID" value="NZ_JAFBCV010000028.1"/>
</dbReference>
<protein>
    <submittedName>
        <fullName evidence="1">Uncharacterized protein</fullName>
    </submittedName>
</protein>
<dbReference type="EMBL" id="JAFBCV010000028">
    <property type="protein sequence ID" value="MBM7841303.1"/>
    <property type="molecule type" value="Genomic_DNA"/>
</dbReference>
<organism evidence="1 2">
    <name type="scientific">Shouchella xiaoxiensis</name>
    <dbReference type="NCBI Taxonomy" id="766895"/>
    <lineage>
        <taxon>Bacteria</taxon>
        <taxon>Bacillati</taxon>
        <taxon>Bacillota</taxon>
        <taxon>Bacilli</taxon>
        <taxon>Bacillales</taxon>
        <taxon>Bacillaceae</taxon>
        <taxon>Shouchella</taxon>
    </lineage>
</organism>
<evidence type="ECO:0000313" key="2">
    <source>
        <dbReference type="Proteomes" id="UP001179280"/>
    </source>
</evidence>
<sequence length="165" mass="18740">MSTYILKHKEDFSDLKLSHVRGLSTLLHYNTNLFSAETVLIVLPSFFNVESEASLFYEDIQKNKPSITTLLYLPESLLDYHQHITVLSFLRLFDIVSLTKPILFELTNETILAHALKKLGDTTVLSIVVIEDQQKMVYTDQTCPSIPIEDLSSLLSTPSFLCSNK</sequence>
<keyword evidence="2" id="KW-1185">Reference proteome</keyword>
<gene>
    <name evidence="1" type="ORF">JOC54_004606</name>
</gene>
<proteinExistence type="predicted"/>